<dbReference type="SUPFAM" id="SSF100879">
    <property type="entry name" value="Lesion bypass DNA polymerase (Y-family), little finger domain"/>
    <property type="match status" value="1"/>
</dbReference>
<dbReference type="GO" id="GO:0009432">
    <property type="term" value="P:SOS response"/>
    <property type="evidence" value="ECO:0007669"/>
    <property type="project" value="TreeGrafter"/>
</dbReference>
<dbReference type="InterPro" id="IPR022880">
    <property type="entry name" value="DNApol_IV"/>
</dbReference>
<reference evidence="3 4" key="1">
    <citation type="submission" date="2019-01" db="EMBL/GenBank/DDBJ databases">
        <authorList>
            <consortium name="Pathogen Informatics"/>
        </authorList>
    </citation>
    <scope>NUCLEOTIDE SEQUENCE [LARGE SCALE GENOMIC DNA]</scope>
    <source>
        <strain evidence="3 4">NCTC10146</strain>
    </source>
</reference>
<accession>A0A449ARA0</accession>
<dbReference type="InterPro" id="IPR043502">
    <property type="entry name" value="DNA/RNA_pol_sf"/>
</dbReference>
<dbReference type="Pfam" id="PF11799">
    <property type="entry name" value="IMS_C"/>
    <property type="match status" value="1"/>
</dbReference>
<evidence type="ECO:0000313" key="4">
    <source>
        <dbReference type="Proteomes" id="UP000290495"/>
    </source>
</evidence>
<dbReference type="PROSITE" id="PS50173">
    <property type="entry name" value="UMUC"/>
    <property type="match status" value="1"/>
</dbReference>
<comment type="similarity">
    <text evidence="1">Belongs to the DNA polymerase type-Y family.</text>
</comment>
<dbReference type="Gene3D" id="1.10.150.20">
    <property type="entry name" value="5' to 3' exonuclease, C-terminal subdomain"/>
    <property type="match status" value="1"/>
</dbReference>
<dbReference type="Gene3D" id="3.40.1170.60">
    <property type="match status" value="1"/>
</dbReference>
<dbReference type="PANTHER" id="PTHR11076:SF33">
    <property type="entry name" value="DNA POLYMERASE KAPPA"/>
    <property type="match status" value="1"/>
</dbReference>
<dbReference type="GO" id="GO:0005829">
    <property type="term" value="C:cytosol"/>
    <property type="evidence" value="ECO:0007669"/>
    <property type="project" value="TreeGrafter"/>
</dbReference>
<dbReference type="EMBL" id="LR215010">
    <property type="protein sequence ID" value="VEU69105.1"/>
    <property type="molecule type" value="Genomic_DNA"/>
</dbReference>
<proteinExistence type="inferred from homology"/>
<protein>
    <submittedName>
        <fullName evidence="3">DNA polymerase IV</fullName>
        <ecNumber evidence="3">2.7.7.7</ecNumber>
    </submittedName>
</protein>
<dbReference type="GO" id="GO:0042276">
    <property type="term" value="P:error-prone translesion synthesis"/>
    <property type="evidence" value="ECO:0007669"/>
    <property type="project" value="TreeGrafter"/>
</dbReference>
<gene>
    <name evidence="3" type="primary">dinP</name>
    <name evidence="3" type="ORF">NCTC10146_00588</name>
</gene>
<keyword evidence="3" id="KW-0808">Transferase</keyword>
<dbReference type="GO" id="GO:0003684">
    <property type="term" value="F:damaged DNA binding"/>
    <property type="evidence" value="ECO:0007669"/>
    <property type="project" value="InterPro"/>
</dbReference>
<keyword evidence="3" id="KW-0548">Nucleotidyltransferase</keyword>
<dbReference type="Pfam" id="PF00817">
    <property type="entry name" value="IMS"/>
    <property type="match status" value="1"/>
</dbReference>
<dbReference type="Gene3D" id="3.30.1490.100">
    <property type="entry name" value="DNA polymerase, Y-family, little finger domain"/>
    <property type="match status" value="1"/>
</dbReference>
<dbReference type="PANTHER" id="PTHR11076">
    <property type="entry name" value="DNA REPAIR POLYMERASE UMUC / TRANSFERASE FAMILY MEMBER"/>
    <property type="match status" value="1"/>
</dbReference>
<evidence type="ECO:0000259" key="2">
    <source>
        <dbReference type="PROSITE" id="PS50173"/>
    </source>
</evidence>
<sequence>MKSNSKDFSYIFHIDFDSYFVSAIRSIRPELIDKPVVVARNTVHAIAISVSYEIKELGHSAGDKVYEIKKTEPRTVVVESRHDLYSTISSEIFKYLKSRFSKKIEISSIDECFLFFDNNEIHNDEEALMTAFKLQKEVMDKFRIPLTVGISKNKFYAKMTTNISKPFGVGLTNRENYKERFFNLDIEKFHGIGSKLANKMKENGIFKIGDLLKHDLSSKTLRDIFGTTAYKYINALDIDLQDDYNYEEDMKGIGNEVSFKSSTKDEVLIDEALNEMIHKVSSRLKLYEKMGNIVTLVVRTPSKKWISKQTILDRNVQSYEDISRIIFKKFEQHFLDKEILGVGVRITGLIDSYNNFEKVSLLSENKKNISLIDNIISEVKSRSRSKNIYTLSDLQKKQDRENRYGKGIITTGLFKK</sequence>
<dbReference type="InterPro" id="IPR017961">
    <property type="entry name" value="DNA_pol_Y-fam_little_finger"/>
</dbReference>
<dbReference type="SUPFAM" id="SSF56672">
    <property type="entry name" value="DNA/RNA polymerases"/>
    <property type="match status" value="1"/>
</dbReference>
<feature type="domain" description="UmuC" evidence="2">
    <location>
        <begin position="11"/>
        <end position="193"/>
    </location>
</feature>
<dbReference type="InterPro" id="IPR001126">
    <property type="entry name" value="UmuC"/>
</dbReference>
<dbReference type="Gene3D" id="3.30.70.270">
    <property type="match status" value="1"/>
</dbReference>
<dbReference type="RefSeq" id="WP_004795335.1">
    <property type="nucleotide sequence ID" value="NZ_LR215010.1"/>
</dbReference>
<dbReference type="InterPro" id="IPR036775">
    <property type="entry name" value="DNA_pol_Y-fam_lit_finger_sf"/>
</dbReference>
<name>A0A449ARA0_9BACT</name>
<evidence type="ECO:0000256" key="1">
    <source>
        <dbReference type="ARBA" id="ARBA00010945"/>
    </source>
</evidence>
<dbReference type="AlphaFoldDB" id="A0A449ARA0"/>
<organism evidence="3 4">
    <name type="scientific">Mycoplasmopsis canis</name>
    <dbReference type="NCBI Taxonomy" id="29555"/>
    <lineage>
        <taxon>Bacteria</taxon>
        <taxon>Bacillati</taxon>
        <taxon>Mycoplasmatota</taxon>
        <taxon>Mycoplasmoidales</taxon>
        <taxon>Metamycoplasmataceae</taxon>
        <taxon>Mycoplasmopsis</taxon>
    </lineage>
</organism>
<dbReference type="EC" id="2.7.7.7" evidence="3"/>
<dbReference type="GO" id="GO:0006281">
    <property type="term" value="P:DNA repair"/>
    <property type="evidence" value="ECO:0007669"/>
    <property type="project" value="InterPro"/>
</dbReference>
<dbReference type="InterPro" id="IPR050116">
    <property type="entry name" value="DNA_polymerase-Y"/>
</dbReference>
<dbReference type="CDD" id="cd03586">
    <property type="entry name" value="PolY_Pol_IV_kappa"/>
    <property type="match status" value="1"/>
</dbReference>
<dbReference type="InterPro" id="IPR043128">
    <property type="entry name" value="Rev_trsase/Diguanyl_cyclase"/>
</dbReference>
<dbReference type="Proteomes" id="UP000290495">
    <property type="component" value="Chromosome"/>
</dbReference>
<evidence type="ECO:0000313" key="3">
    <source>
        <dbReference type="EMBL" id="VEU69105.1"/>
    </source>
</evidence>
<dbReference type="GO" id="GO:0003887">
    <property type="term" value="F:DNA-directed DNA polymerase activity"/>
    <property type="evidence" value="ECO:0007669"/>
    <property type="project" value="UniProtKB-EC"/>
</dbReference>